<dbReference type="AlphaFoldDB" id="A0A1L7LLV1"/>
<sequence>MLDFKKILVVAMTATIISGILARISATSGNNTTKYCCLTLLILVDLISLIVIGVSYFKTK</sequence>
<name>A0A1L7LLV1_9STRE</name>
<evidence type="ECO:0000313" key="3">
    <source>
        <dbReference type="Proteomes" id="UP000217758"/>
    </source>
</evidence>
<keyword evidence="1" id="KW-0812">Transmembrane</keyword>
<reference evidence="2 3" key="1">
    <citation type="journal article" date="2016" name="Microbiol. Immunol.">
        <title>Complete genome sequence of Streptococcus troglodytae TKU31 isolated from the oral cavity of a chimpanzee (Pan troglodytes).</title>
        <authorList>
            <person name="Okamoto M."/>
            <person name="Naito M."/>
            <person name="Miyanohara M."/>
            <person name="Imai S."/>
            <person name="Nomura Y."/>
            <person name="Saito W."/>
            <person name="Momoi Y."/>
            <person name="Takada K."/>
            <person name="Miyabe-Nishiwaki T."/>
            <person name="Tomonaga M."/>
            <person name="Hanada N."/>
        </authorList>
    </citation>
    <scope>NUCLEOTIDE SEQUENCE [LARGE SCALE GENOMIC DNA]</scope>
    <source>
        <strain evidence="3">TKU 31</strain>
    </source>
</reference>
<accession>A0A1L7LLV1</accession>
<gene>
    <name evidence="2" type="ORF">SRT_18390</name>
</gene>
<dbReference type="Proteomes" id="UP000217758">
    <property type="component" value="Chromosome"/>
</dbReference>
<organism evidence="2 3">
    <name type="scientific">Streptococcus troglodytae</name>
    <dbReference type="NCBI Taxonomy" id="1111760"/>
    <lineage>
        <taxon>Bacteria</taxon>
        <taxon>Bacillati</taxon>
        <taxon>Bacillota</taxon>
        <taxon>Bacilli</taxon>
        <taxon>Lactobacillales</taxon>
        <taxon>Streptococcaceae</taxon>
        <taxon>Streptococcus</taxon>
    </lineage>
</organism>
<proteinExistence type="predicted"/>
<keyword evidence="1" id="KW-1133">Transmembrane helix</keyword>
<keyword evidence="3" id="KW-1185">Reference proteome</keyword>
<keyword evidence="1" id="KW-0472">Membrane</keyword>
<protein>
    <submittedName>
        <fullName evidence="2">Uncharacterized protein</fullName>
    </submittedName>
</protein>
<dbReference type="EMBL" id="AP014612">
    <property type="protein sequence ID" value="BAQ25100.1"/>
    <property type="molecule type" value="Genomic_DNA"/>
</dbReference>
<feature type="transmembrane region" description="Helical" evidence="1">
    <location>
        <begin position="7"/>
        <end position="26"/>
    </location>
</feature>
<evidence type="ECO:0000256" key="1">
    <source>
        <dbReference type="SAM" id="Phobius"/>
    </source>
</evidence>
<feature type="transmembrane region" description="Helical" evidence="1">
    <location>
        <begin position="38"/>
        <end position="57"/>
    </location>
</feature>
<evidence type="ECO:0000313" key="2">
    <source>
        <dbReference type="EMBL" id="BAQ25100.1"/>
    </source>
</evidence>
<dbReference type="KEGG" id="strg:SRT_18390"/>